<dbReference type="InterPro" id="IPR010998">
    <property type="entry name" value="Integrase_recombinase_N"/>
</dbReference>
<gene>
    <name evidence="4" type="ORF">ACFQ3W_07285</name>
</gene>
<evidence type="ECO:0000256" key="1">
    <source>
        <dbReference type="ARBA" id="ARBA00023125"/>
    </source>
</evidence>
<dbReference type="EMBL" id="JBHTLM010000004">
    <property type="protein sequence ID" value="MFD1176099.1"/>
    <property type="molecule type" value="Genomic_DNA"/>
</dbReference>
<reference evidence="5" key="1">
    <citation type="journal article" date="2019" name="Int. J. Syst. Evol. Microbiol.">
        <title>The Global Catalogue of Microorganisms (GCM) 10K type strain sequencing project: providing services to taxonomists for standard genome sequencing and annotation.</title>
        <authorList>
            <consortium name="The Broad Institute Genomics Platform"/>
            <consortium name="The Broad Institute Genome Sequencing Center for Infectious Disease"/>
            <person name="Wu L."/>
            <person name="Ma J."/>
        </authorList>
    </citation>
    <scope>NUCLEOTIDE SEQUENCE [LARGE SCALE GENOMIC DNA]</scope>
    <source>
        <strain evidence="5">CCUG 59189</strain>
    </source>
</reference>
<dbReference type="Gene3D" id="1.10.150.130">
    <property type="match status" value="1"/>
</dbReference>
<proteinExistence type="predicted"/>
<name>A0ABW3RVE5_9BACL</name>
<dbReference type="RefSeq" id="WP_379318134.1">
    <property type="nucleotide sequence ID" value="NZ_JBHTLM010000004.1"/>
</dbReference>
<evidence type="ECO:0000313" key="4">
    <source>
        <dbReference type="EMBL" id="MFD1176099.1"/>
    </source>
</evidence>
<keyword evidence="1 2" id="KW-0238">DNA-binding</keyword>
<protein>
    <recommendedName>
        <fullName evidence="3">Core-binding (CB) domain-containing protein</fullName>
    </recommendedName>
</protein>
<dbReference type="SUPFAM" id="SSF56349">
    <property type="entry name" value="DNA breaking-rejoining enzymes"/>
    <property type="match status" value="1"/>
</dbReference>
<evidence type="ECO:0000259" key="3">
    <source>
        <dbReference type="PROSITE" id="PS51900"/>
    </source>
</evidence>
<dbReference type="PROSITE" id="PS51900">
    <property type="entry name" value="CB"/>
    <property type="match status" value="1"/>
</dbReference>
<dbReference type="InterPro" id="IPR044068">
    <property type="entry name" value="CB"/>
</dbReference>
<dbReference type="Proteomes" id="UP001597262">
    <property type="component" value="Unassembled WGS sequence"/>
</dbReference>
<accession>A0ABW3RVE5</accession>
<evidence type="ECO:0000313" key="5">
    <source>
        <dbReference type="Proteomes" id="UP001597262"/>
    </source>
</evidence>
<evidence type="ECO:0000256" key="2">
    <source>
        <dbReference type="PROSITE-ProRule" id="PRU01248"/>
    </source>
</evidence>
<keyword evidence="5" id="KW-1185">Reference proteome</keyword>
<organism evidence="4 5">
    <name type="scientific">Paenibacillus puldeungensis</name>
    <dbReference type="NCBI Taxonomy" id="696536"/>
    <lineage>
        <taxon>Bacteria</taxon>
        <taxon>Bacillati</taxon>
        <taxon>Bacillota</taxon>
        <taxon>Bacilli</taxon>
        <taxon>Bacillales</taxon>
        <taxon>Paenibacillaceae</taxon>
        <taxon>Paenibacillus</taxon>
    </lineage>
</organism>
<sequence length="98" mass="11367">MAGRLTKVKKSAPATYEVALGQFVIWKKAQGISEQTMNDYREHVNRFFRRYPEVGKPRDAEGFEKSAYDYLGADGIKPATYNNRLVYLSTFFNWCTKE</sequence>
<dbReference type="InterPro" id="IPR011010">
    <property type="entry name" value="DNA_brk_join_enz"/>
</dbReference>
<feature type="domain" description="Core-binding (CB)" evidence="3">
    <location>
        <begin position="14"/>
        <end position="96"/>
    </location>
</feature>
<comment type="caution">
    <text evidence="4">The sequence shown here is derived from an EMBL/GenBank/DDBJ whole genome shotgun (WGS) entry which is preliminary data.</text>
</comment>